<sequence>MNYLPSEGGSPGHGDQLQQQGQIEFHYDPAYGIKTPKPNDIVCGRGKMTVAHPGNRRFRRLVNNRKEDYQKARRRDHKTRITLELVQELRAGPDGGRFLLYDARTRLWYEVGDGYAREKISHSLRSRPSEQRRVKPKPRKRAVRKPAQSPYLEGLVQRLIADQQALLKSMIAKETQSELSAAAGLEKMGQDGAVVAEAEEEAEPSHQKQAAI</sequence>
<evidence type="ECO:0000313" key="3">
    <source>
        <dbReference type="EMBL" id="CAJ1959144.1"/>
    </source>
</evidence>
<feature type="compositionally biased region" description="Basic residues" evidence="1">
    <location>
        <begin position="134"/>
        <end position="144"/>
    </location>
</feature>
<reference evidence="3" key="1">
    <citation type="submission" date="2023-08" db="EMBL/GenBank/DDBJ databases">
        <authorList>
            <person name="Audoor S."/>
            <person name="Bilcke G."/>
        </authorList>
    </citation>
    <scope>NUCLEOTIDE SEQUENCE</scope>
</reference>
<evidence type="ECO:0000256" key="1">
    <source>
        <dbReference type="SAM" id="MobiDB-lite"/>
    </source>
</evidence>
<accession>A0AAD2G1N7</accession>
<protein>
    <recommendedName>
        <fullName evidence="2">DUF6824 domain-containing protein</fullName>
    </recommendedName>
</protein>
<keyword evidence="4" id="KW-1185">Reference proteome</keyword>
<proteinExistence type="predicted"/>
<comment type="caution">
    <text evidence="3">The sequence shown here is derived from an EMBL/GenBank/DDBJ whole genome shotgun (WGS) entry which is preliminary data.</text>
</comment>
<evidence type="ECO:0000313" key="4">
    <source>
        <dbReference type="Proteomes" id="UP001295423"/>
    </source>
</evidence>
<feature type="compositionally biased region" description="Basic and acidic residues" evidence="1">
    <location>
        <begin position="124"/>
        <end position="133"/>
    </location>
</feature>
<dbReference type="Proteomes" id="UP001295423">
    <property type="component" value="Unassembled WGS sequence"/>
</dbReference>
<name>A0AAD2G1N7_9STRA</name>
<feature type="region of interest" description="Disordered" evidence="1">
    <location>
        <begin position="124"/>
        <end position="148"/>
    </location>
</feature>
<evidence type="ECO:0000259" key="2">
    <source>
        <dbReference type="Pfam" id="PF20710"/>
    </source>
</evidence>
<gene>
    <name evidence="3" type="ORF">CYCCA115_LOCUS17568</name>
</gene>
<feature type="domain" description="DUF6824" evidence="2">
    <location>
        <begin position="40"/>
        <end position="125"/>
    </location>
</feature>
<dbReference type="AlphaFoldDB" id="A0AAD2G1N7"/>
<dbReference type="EMBL" id="CAKOGP040001980">
    <property type="protein sequence ID" value="CAJ1959144.1"/>
    <property type="molecule type" value="Genomic_DNA"/>
</dbReference>
<feature type="region of interest" description="Disordered" evidence="1">
    <location>
        <begin position="192"/>
        <end position="212"/>
    </location>
</feature>
<organism evidence="3 4">
    <name type="scientific">Cylindrotheca closterium</name>
    <dbReference type="NCBI Taxonomy" id="2856"/>
    <lineage>
        <taxon>Eukaryota</taxon>
        <taxon>Sar</taxon>
        <taxon>Stramenopiles</taxon>
        <taxon>Ochrophyta</taxon>
        <taxon>Bacillariophyta</taxon>
        <taxon>Bacillariophyceae</taxon>
        <taxon>Bacillariophycidae</taxon>
        <taxon>Bacillariales</taxon>
        <taxon>Bacillariaceae</taxon>
        <taxon>Cylindrotheca</taxon>
    </lineage>
</organism>
<dbReference type="InterPro" id="IPR049227">
    <property type="entry name" value="DUF6824"/>
</dbReference>
<dbReference type="Pfam" id="PF20710">
    <property type="entry name" value="DUF6824"/>
    <property type="match status" value="1"/>
</dbReference>